<evidence type="ECO:0000259" key="12">
    <source>
        <dbReference type="Pfam" id="PF08264"/>
    </source>
</evidence>
<dbReference type="Proteomes" id="UP001469749">
    <property type="component" value="Unassembled WGS sequence"/>
</dbReference>
<dbReference type="InterPro" id="IPR009080">
    <property type="entry name" value="tRNAsynth_Ia_anticodon-bd"/>
</dbReference>
<dbReference type="RefSeq" id="WP_015514958.1">
    <property type="nucleotide sequence ID" value="NZ_JBBMEK010000045.1"/>
</dbReference>
<sequence length="1049" mass="120974">MYDKVSANQNFVEREQKIEKFWADNMIFEKSIELRQHSPEFTFYDGPPTANGKPHIGHVLTRVIKDMIPRYKTMKGYKVPRKAGWDTHGLPVELEVEKMLGLDGKDQIEAYGMEPFIQHCKDSVWKYKGMWEEFSDAVGFWADMEHPYVTYDNNYIESEWWALKQIWDKKLLYKGYKIVPYCPRCGTPLSSHEVAQGYKDVKERSAIARFKVKGEDAYILAWTTTPWTLPSNVALCVNPDETYIKVKMKEEDYVYYLAQALADTVLGEGTYDVLETYKGTDLEYKEYEALYPVETKKKAYYVVCDSYVTMTDGTGVVHIAPAFGEDDSKVGRKYDLPFLQMVDENGMMTKETKWAGHSCIKRVDLEGENGVSPEVIKDLKERGLLFSAPNFEHSYPHCWRCDTPLIYYARESWFIKMTAVKDDLIRNNNTVNWIPESIGKGRFGNWLENIQDWGISRNRYWGTPLNVWECECGCQHAIGSIAELKSMSDNCPDDIELHRPFIDAVTIKCPECGKEMHRVPEVIDCWFDSGSMPFAQHHYPFENEKLFKEQYPADFISEAVDQTRGWFYSLMAISTLLFNQSPFRNVIVLGHVQDENGQKMSKSKGNAVDPMEALREYGADAIRWYFYSNSAPWLPNRFHKKAVLEGRSKFMGTLYNTYAFYVLYAEIDQFDPMKYTLDYGKLSVMDKWLLSKLNSTVKAVDANLAAYKIPETAKVLQEFVDDMSNWYVRRSRERFWAKGMEQDKINAYMTLYTALVTICKAAAPMIPFMTEEIYRNIVVNVDKNAPESIHFCDFPEVNEEWIDTKLEEDMDHVLQIVVQGRACRNTANIKNRQPIGKMYVKAAFELSDFYKDIIADELNVKEVVFTDDVSAFTSYSFKPQLRTVGPKYGKKLNAIRQYLGSVDGNAAMNELKTTGKLTFDADGDQVELLEEDLLIDAAQMPGYVSDTEYETTVVLDTNLTPELVEEGFVREIISKIQTMRKEAGFEVMDHIRVYFAQNDKIKTLVDSNNAEIKDEVLANEICFDTIKGYNKEWNINGETVVIGVEKENA</sequence>
<evidence type="ECO:0000256" key="7">
    <source>
        <dbReference type="ARBA" id="ARBA00023146"/>
    </source>
</evidence>
<comment type="similarity">
    <text evidence="1 10">Belongs to the class-I aminoacyl-tRNA synthetase family. IleS type 2 subfamily.</text>
</comment>
<protein>
    <recommendedName>
        <fullName evidence="10">Isoleucine--tRNA ligase</fullName>
        <ecNumber evidence="10">6.1.1.5</ecNumber>
    </recommendedName>
    <alternativeName>
        <fullName evidence="10">Isoleucyl-tRNA synthetase</fullName>
        <shortName evidence="10">IleRS</shortName>
    </alternativeName>
</protein>
<evidence type="ECO:0000256" key="8">
    <source>
        <dbReference type="ARBA" id="ARBA00025217"/>
    </source>
</evidence>
<dbReference type="Gene3D" id="1.10.730.10">
    <property type="entry name" value="Isoleucyl-tRNA Synthetase, Domain 1"/>
    <property type="match status" value="1"/>
</dbReference>
<evidence type="ECO:0000256" key="1">
    <source>
        <dbReference type="ARBA" id="ARBA00007078"/>
    </source>
</evidence>
<evidence type="ECO:0000313" key="13">
    <source>
        <dbReference type="EMBL" id="MEQ2364539.1"/>
    </source>
</evidence>
<comment type="subunit">
    <text evidence="10">Monomer.</text>
</comment>
<keyword evidence="5 10" id="KW-0067">ATP-binding</keyword>
<proteinExistence type="inferred from homology"/>
<dbReference type="PROSITE" id="PS00178">
    <property type="entry name" value="AA_TRNA_LIGASE_I"/>
    <property type="match status" value="1"/>
</dbReference>
<keyword evidence="2 10" id="KW-0963">Cytoplasm</keyword>
<dbReference type="PRINTS" id="PR00984">
    <property type="entry name" value="TRNASYNTHILE"/>
</dbReference>
<keyword evidence="10" id="KW-0862">Zinc</keyword>
<dbReference type="InterPro" id="IPR009008">
    <property type="entry name" value="Val/Leu/Ile-tRNA-synth_edit"/>
</dbReference>
<dbReference type="CDD" id="cd07961">
    <property type="entry name" value="Anticodon_Ia_Ile_ABEc"/>
    <property type="match status" value="1"/>
</dbReference>
<dbReference type="InterPro" id="IPR033709">
    <property type="entry name" value="Anticodon_Ile_ABEc"/>
</dbReference>
<comment type="domain">
    <text evidence="10">IleRS has two distinct active sites: one for aminoacylation and one for editing. The misactivated valine is translocated from the active site to the editing site, which sterically excludes the correctly activated isoleucine. The single editing site contains two valyl binding pockets, one specific for each substrate (Val-AMP or Val-tRNA(Ile)).</text>
</comment>
<evidence type="ECO:0000256" key="2">
    <source>
        <dbReference type="ARBA" id="ARBA00022490"/>
    </source>
</evidence>
<dbReference type="InterPro" id="IPR014729">
    <property type="entry name" value="Rossmann-like_a/b/a_fold"/>
</dbReference>
<keyword evidence="10" id="KW-0479">Metal-binding</keyword>
<comment type="caution">
    <text evidence="13">The sequence shown here is derived from an EMBL/GenBank/DDBJ whole genome shotgun (WGS) entry which is preliminary data.</text>
</comment>
<accession>A0ABV1B2B8</accession>
<keyword evidence="3 10" id="KW-0436">Ligase</keyword>
<feature type="domain" description="Methionyl/Valyl/Leucyl/Isoleucyl-tRNA synthetase anticodon-binding" evidence="12">
    <location>
        <begin position="686"/>
        <end position="835"/>
    </location>
</feature>
<evidence type="ECO:0000256" key="5">
    <source>
        <dbReference type="ARBA" id="ARBA00022840"/>
    </source>
</evidence>
<evidence type="ECO:0000259" key="11">
    <source>
        <dbReference type="Pfam" id="PF00133"/>
    </source>
</evidence>
<dbReference type="InterPro" id="IPR001412">
    <property type="entry name" value="aa-tRNA-synth_I_CS"/>
</dbReference>
<keyword evidence="6 10" id="KW-0648">Protein biosynthesis</keyword>
<organism evidence="13 14">
    <name type="scientific">Coprococcus intestinihominis</name>
    <dbReference type="NCBI Taxonomy" id="3133154"/>
    <lineage>
        <taxon>Bacteria</taxon>
        <taxon>Bacillati</taxon>
        <taxon>Bacillota</taxon>
        <taxon>Clostridia</taxon>
        <taxon>Lachnospirales</taxon>
        <taxon>Lachnospiraceae</taxon>
        <taxon>Coprococcus</taxon>
    </lineage>
</organism>
<comment type="catalytic activity">
    <reaction evidence="9 10">
        <text>tRNA(Ile) + L-isoleucine + ATP = L-isoleucyl-tRNA(Ile) + AMP + diphosphate</text>
        <dbReference type="Rhea" id="RHEA:11060"/>
        <dbReference type="Rhea" id="RHEA-COMP:9666"/>
        <dbReference type="Rhea" id="RHEA-COMP:9695"/>
        <dbReference type="ChEBI" id="CHEBI:30616"/>
        <dbReference type="ChEBI" id="CHEBI:33019"/>
        <dbReference type="ChEBI" id="CHEBI:58045"/>
        <dbReference type="ChEBI" id="CHEBI:78442"/>
        <dbReference type="ChEBI" id="CHEBI:78528"/>
        <dbReference type="ChEBI" id="CHEBI:456215"/>
        <dbReference type="EC" id="6.1.1.5"/>
    </reaction>
</comment>
<dbReference type="EC" id="6.1.1.5" evidence="10"/>
<evidence type="ECO:0000256" key="9">
    <source>
        <dbReference type="ARBA" id="ARBA00048359"/>
    </source>
</evidence>
<keyword evidence="7 10" id="KW-0030">Aminoacyl-tRNA synthetase</keyword>
<comment type="subcellular location">
    <subcellularLocation>
        <location evidence="10">Cytoplasm</location>
    </subcellularLocation>
</comment>
<dbReference type="InterPro" id="IPR002301">
    <property type="entry name" value="Ile-tRNA-ligase"/>
</dbReference>
<dbReference type="SUPFAM" id="SSF50677">
    <property type="entry name" value="ValRS/IleRS/LeuRS editing domain"/>
    <property type="match status" value="1"/>
</dbReference>
<reference evidence="13 14" key="1">
    <citation type="submission" date="2024-03" db="EMBL/GenBank/DDBJ databases">
        <title>Human intestinal bacterial collection.</title>
        <authorList>
            <person name="Pauvert C."/>
            <person name="Hitch T.C.A."/>
            <person name="Clavel T."/>
        </authorList>
    </citation>
    <scope>NUCLEOTIDE SEQUENCE [LARGE SCALE GENOMIC DNA]</scope>
    <source>
        <strain evidence="13 14">CLA-AA-H190</strain>
    </source>
</reference>
<dbReference type="GO" id="GO:0004822">
    <property type="term" value="F:isoleucine-tRNA ligase activity"/>
    <property type="evidence" value="ECO:0007669"/>
    <property type="project" value="UniProtKB-EC"/>
</dbReference>
<dbReference type="InterPro" id="IPR002300">
    <property type="entry name" value="aa-tRNA-synth_Ia"/>
</dbReference>
<dbReference type="EMBL" id="JBBMEK010000045">
    <property type="protein sequence ID" value="MEQ2364539.1"/>
    <property type="molecule type" value="Genomic_DNA"/>
</dbReference>
<dbReference type="PANTHER" id="PTHR42780:SF1">
    <property type="entry name" value="ISOLEUCINE--TRNA LIGASE, CYTOPLASMIC"/>
    <property type="match status" value="1"/>
</dbReference>
<keyword evidence="4 10" id="KW-0547">Nucleotide-binding</keyword>
<dbReference type="HAMAP" id="MF_02003">
    <property type="entry name" value="Ile_tRNA_synth_type2"/>
    <property type="match status" value="1"/>
</dbReference>
<comment type="cofactor">
    <cofactor evidence="10">
        <name>Zn(2+)</name>
        <dbReference type="ChEBI" id="CHEBI:29105"/>
    </cofactor>
</comment>
<dbReference type="Gene3D" id="3.40.50.620">
    <property type="entry name" value="HUPs"/>
    <property type="match status" value="2"/>
</dbReference>
<keyword evidence="14" id="KW-1185">Reference proteome</keyword>
<dbReference type="SUPFAM" id="SSF52374">
    <property type="entry name" value="Nucleotidylyl transferase"/>
    <property type="match status" value="1"/>
</dbReference>
<feature type="binding site" evidence="10">
    <location>
        <position position="602"/>
    </location>
    <ligand>
        <name>ATP</name>
        <dbReference type="ChEBI" id="CHEBI:30616"/>
    </ligand>
</feature>
<dbReference type="CDD" id="cd00818">
    <property type="entry name" value="IleRS_core"/>
    <property type="match status" value="1"/>
</dbReference>
<comment type="function">
    <text evidence="8 10">Catalyzes the attachment of isoleucine to tRNA(Ile). As IleRS can inadvertently accommodate and process structurally similar amino acids such as valine, to avoid such errors it has two additional distinct tRNA(Ile)-dependent editing activities. One activity is designated as 'pretransfer' editing and involves the hydrolysis of activated Val-AMP. The other activity is designated 'posttransfer' editing and involves deacylation of mischarged Val-tRNA(Ile).</text>
</comment>
<dbReference type="Pfam" id="PF00133">
    <property type="entry name" value="tRNA-synt_1"/>
    <property type="match status" value="1"/>
</dbReference>
<dbReference type="Pfam" id="PF19302">
    <property type="entry name" value="DUF5915"/>
    <property type="match status" value="1"/>
</dbReference>
<dbReference type="SUPFAM" id="SSF47323">
    <property type="entry name" value="Anticodon-binding domain of a subclass of class I aminoacyl-tRNA synthetases"/>
    <property type="match status" value="1"/>
</dbReference>
<evidence type="ECO:0000256" key="6">
    <source>
        <dbReference type="ARBA" id="ARBA00022917"/>
    </source>
</evidence>
<evidence type="ECO:0000256" key="3">
    <source>
        <dbReference type="ARBA" id="ARBA00022598"/>
    </source>
</evidence>
<name>A0ABV1B2B8_9FIRM</name>
<feature type="short sequence motif" description="'HIGH' region" evidence="10">
    <location>
        <begin position="48"/>
        <end position="58"/>
    </location>
</feature>
<dbReference type="Pfam" id="PF08264">
    <property type="entry name" value="Anticodon_1"/>
    <property type="match status" value="1"/>
</dbReference>
<dbReference type="PANTHER" id="PTHR42780">
    <property type="entry name" value="SOLEUCYL-TRNA SYNTHETASE"/>
    <property type="match status" value="1"/>
</dbReference>
<dbReference type="NCBIfam" id="TIGR00392">
    <property type="entry name" value="ileS"/>
    <property type="match status" value="1"/>
</dbReference>
<evidence type="ECO:0000313" key="14">
    <source>
        <dbReference type="Proteomes" id="UP001469749"/>
    </source>
</evidence>
<dbReference type="InterPro" id="IPR013155">
    <property type="entry name" value="M/V/L/I-tRNA-synth_anticd-bd"/>
</dbReference>
<evidence type="ECO:0000256" key="10">
    <source>
        <dbReference type="HAMAP-Rule" id="MF_02003"/>
    </source>
</evidence>
<dbReference type="InterPro" id="IPR023586">
    <property type="entry name" value="Ile-tRNA-ligase_type2"/>
</dbReference>
<gene>
    <name evidence="10 13" type="primary">ileS</name>
    <name evidence="13" type="ORF">WMO25_05430</name>
</gene>
<evidence type="ECO:0000256" key="4">
    <source>
        <dbReference type="ARBA" id="ARBA00022741"/>
    </source>
</evidence>
<feature type="short sequence motif" description="'KMSKS' region" evidence="10">
    <location>
        <begin position="599"/>
        <end position="603"/>
    </location>
</feature>
<feature type="domain" description="Aminoacyl-tRNA synthetase class Ia" evidence="11">
    <location>
        <begin position="18"/>
        <end position="628"/>
    </location>
</feature>